<feature type="domain" description="Sugar-binding" evidence="5">
    <location>
        <begin position="92"/>
        <end position="337"/>
    </location>
</feature>
<dbReference type="SUPFAM" id="SSF46785">
    <property type="entry name" value="Winged helix' DNA-binding domain"/>
    <property type="match status" value="1"/>
</dbReference>
<dbReference type="InterPro" id="IPR036390">
    <property type="entry name" value="WH_DNA-bd_sf"/>
</dbReference>
<dbReference type="InterPro" id="IPR048715">
    <property type="entry name" value="CggR_N"/>
</dbReference>
<evidence type="ECO:0000256" key="3">
    <source>
        <dbReference type="ARBA" id="ARBA00023125"/>
    </source>
</evidence>
<dbReference type="GO" id="GO:0030246">
    <property type="term" value="F:carbohydrate binding"/>
    <property type="evidence" value="ECO:0007669"/>
    <property type="project" value="InterPro"/>
</dbReference>
<feature type="domain" description="CggR N-terminal DNA binding" evidence="6">
    <location>
        <begin position="18"/>
        <end position="87"/>
    </location>
</feature>
<keyword evidence="4" id="KW-0804">Transcription</keyword>
<dbReference type="InterPro" id="IPR051054">
    <property type="entry name" value="SorC_transcr_regulators"/>
</dbReference>
<evidence type="ECO:0000256" key="1">
    <source>
        <dbReference type="ARBA" id="ARBA00010466"/>
    </source>
</evidence>
<sequence length="342" mass="37721">MSEKALYLSKLAPEMIEIVQRRYDCLRTISYLEPIGRRVLSERLKIGERIIRNDVETLRQQELINADAKGMTITSLGERVLKELDSLVRGIKGLDNLEKALSTYLNIKNVIIITGDIDSDPFAKEELGRVAALNLDKIIETVKTIAVTGGNTLAEFANHIVSENIQDLLILPARGGLGEKVEIQANTIAAKIADKLNASYRLLHVPDHMSKSSIEQLVNDPYIAPIINLIKQTEILIHGIGNPLEMAERRKLSLEEVDNITQYDVQGEAFGYFFNKKGDIVYSSPSIGLNINDLGKIKNVIAIAGGKSKALAIKAVTKAGFIDCLITDEGAARSILEIFETK</sequence>
<evidence type="ECO:0000256" key="2">
    <source>
        <dbReference type="ARBA" id="ARBA00023015"/>
    </source>
</evidence>
<dbReference type="InterPro" id="IPR036388">
    <property type="entry name" value="WH-like_DNA-bd_sf"/>
</dbReference>
<evidence type="ECO:0000259" key="5">
    <source>
        <dbReference type="Pfam" id="PF04198"/>
    </source>
</evidence>
<dbReference type="Proteomes" id="UP000192731">
    <property type="component" value="Unassembled WGS sequence"/>
</dbReference>
<dbReference type="AlphaFoldDB" id="A0A1W1UXC9"/>
<dbReference type="SUPFAM" id="SSF100950">
    <property type="entry name" value="NagB/RpiA/CoA transferase-like"/>
    <property type="match status" value="1"/>
</dbReference>
<dbReference type="OrthoDB" id="9793820at2"/>
<keyword evidence="2" id="KW-0805">Transcription regulation</keyword>
<dbReference type="PANTHER" id="PTHR34294">
    <property type="entry name" value="TRANSCRIPTIONAL REGULATOR-RELATED"/>
    <property type="match status" value="1"/>
</dbReference>
<dbReference type="Gene3D" id="1.10.10.10">
    <property type="entry name" value="Winged helix-like DNA-binding domain superfamily/Winged helix DNA-binding domain"/>
    <property type="match status" value="1"/>
</dbReference>
<dbReference type="RefSeq" id="WP_084052460.1">
    <property type="nucleotide sequence ID" value="NZ_FWWT01000012.1"/>
</dbReference>
<dbReference type="PANTHER" id="PTHR34294:SF5">
    <property type="entry name" value="CENTRAL GLYCOLYTIC GENES REGULATOR"/>
    <property type="match status" value="1"/>
</dbReference>
<dbReference type="Gene3D" id="3.40.50.1360">
    <property type="match status" value="1"/>
</dbReference>
<gene>
    <name evidence="7" type="ORF">SAMN00017405_1639</name>
</gene>
<protein>
    <submittedName>
        <fullName evidence="7">Central glycolytic genes regulator</fullName>
    </submittedName>
</protein>
<evidence type="ECO:0000259" key="6">
    <source>
        <dbReference type="Pfam" id="PF21715"/>
    </source>
</evidence>
<keyword evidence="3" id="KW-0238">DNA-binding</keyword>
<accession>A0A1W1UXC9</accession>
<dbReference type="Pfam" id="PF21715">
    <property type="entry name" value="CggR_N"/>
    <property type="match status" value="1"/>
</dbReference>
<name>A0A1W1UXC9_DESTI</name>
<reference evidence="7 8" key="1">
    <citation type="submission" date="2017-04" db="EMBL/GenBank/DDBJ databases">
        <authorList>
            <person name="Afonso C.L."/>
            <person name="Miller P.J."/>
            <person name="Scott M.A."/>
            <person name="Spackman E."/>
            <person name="Goraichik I."/>
            <person name="Dimitrov K.M."/>
            <person name="Suarez D.L."/>
            <person name="Swayne D.E."/>
        </authorList>
    </citation>
    <scope>NUCLEOTIDE SEQUENCE [LARGE SCALE GENOMIC DNA]</scope>
    <source>
        <strain evidence="7 8">DSM 11270</strain>
    </source>
</reference>
<organism evidence="7 8">
    <name type="scientific">Desulfonispora thiosulfatigenes DSM 11270</name>
    <dbReference type="NCBI Taxonomy" id="656914"/>
    <lineage>
        <taxon>Bacteria</taxon>
        <taxon>Bacillati</taxon>
        <taxon>Bacillota</taxon>
        <taxon>Clostridia</taxon>
        <taxon>Eubacteriales</taxon>
        <taxon>Peptococcaceae</taxon>
        <taxon>Desulfonispora</taxon>
    </lineage>
</organism>
<dbReference type="EMBL" id="FWWT01000012">
    <property type="protein sequence ID" value="SMB85431.1"/>
    <property type="molecule type" value="Genomic_DNA"/>
</dbReference>
<dbReference type="Pfam" id="PF04198">
    <property type="entry name" value="Sugar-bind"/>
    <property type="match status" value="1"/>
</dbReference>
<evidence type="ECO:0000313" key="8">
    <source>
        <dbReference type="Proteomes" id="UP000192731"/>
    </source>
</evidence>
<evidence type="ECO:0000256" key="4">
    <source>
        <dbReference type="ARBA" id="ARBA00023163"/>
    </source>
</evidence>
<dbReference type="InterPro" id="IPR037171">
    <property type="entry name" value="NagB/RpiA_transferase-like"/>
</dbReference>
<comment type="similarity">
    <text evidence="1">Belongs to the SorC transcriptional regulatory family.</text>
</comment>
<proteinExistence type="inferred from homology"/>
<dbReference type="InterPro" id="IPR007324">
    <property type="entry name" value="Sugar-bd_dom_put"/>
</dbReference>
<evidence type="ECO:0000313" key="7">
    <source>
        <dbReference type="EMBL" id="SMB85431.1"/>
    </source>
</evidence>
<keyword evidence="8" id="KW-1185">Reference proteome</keyword>
<dbReference type="STRING" id="656914.SAMN00017405_1639"/>
<dbReference type="GO" id="GO:0003677">
    <property type="term" value="F:DNA binding"/>
    <property type="evidence" value="ECO:0007669"/>
    <property type="project" value="UniProtKB-KW"/>
</dbReference>